<accession>A0A6J1II18</accession>
<evidence type="ECO:0000313" key="3">
    <source>
        <dbReference type="RefSeq" id="XP_022976856.1"/>
    </source>
</evidence>
<organism evidence="2 3">
    <name type="scientific">Cucurbita maxima</name>
    <name type="common">Pumpkin</name>
    <name type="synonym">Winter squash</name>
    <dbReference type="NCBI Taxonomy" id="3661"/>
    <lineage>
        <taxon>Eukaryota</taxon>
        <taxon>Viridiplantae</taxon>
        <taxon>Streptophyta</taxon>
        <taxon>Embryophyta</taxon>
        <taxon>Tracheophyta</taxon>
        <taxon>Spermatophyta</taxon>
        <taxon>Magnoliopsida</taxon>
        <taxon>eudicotyledons</taxon>
        <taxon>Gunneridae</taxon>
        <taxon>Pentapetalae</taxon>
        <taxon>rosids</taxon>
        <taxon>fabids</taxon>
        <taxon>Cucurbitales</taxon>
        <taxon>Cucurbitaceae</taxon>
        <taxon>Cucurbiteae</taxon>
        <taxon>Cucurbita</taxon>
    </lineage>
</organism>
<reference evidence="3" key="1">
    <citation type="submission" date="2025-08" db="UniProtKB">
        <authorList>
            <consortium name="RefSeq"/>
        </authorList>
    </citation>
    <scope>IDENTIFICATION</scope>
    <source>
        <tissue evidence="3">Young leaves</tissue>
    </source>
</reference>
<name>A0A6J1II18_CUCMA</name>
<dbReference type="AlphaFoldDB" id="A0A6J1II18"/>
<dbReference type="Proteomes" id="UP000504608">
    <property type="component" value="Unplaced"/>
</dbReference>
<dbReference type="PANTHER" id="PTHR33237">
    <property type="entry name" value="F2P16.13 PROTEIN-RELATED"/>
    <property type="match status" value="1"/>
</dbReference>
<keyword evidence="1" id="KW-0812">Transmembrane</keyword>
<dbReference type="GeneID" id="111477103"/>
<keyword evidence="1" id="KW-1133">Transmembrane helix</keyword>
<dbReference type="PANTHER" id="PTHR33237:SF21">
    <property type="entry name" value="TRANSMEMBRANE PROTEIN"/>
    <property type="match status" value="1"/>
</dbReference>
<dbReference type="KEGG" id="cmax:111477103"/>
<dbReference type="RefSeq" id="XP_022976856.1">
    <property type="nucleotide sequence ID" value="XM_023121088.1"/>
</dbReference>
<keyword evidence="1" id="KW-0472">Membrane</keyword>
<gene>
    <name evidence="3" type="primary">LOC111477103</name>
</gene>
<evidence type="ECO:0000313" key="2">
    <source>
        <dbReference type="Proteomes" id="UP000504608"/>
    </source>
</evidence>
<dbReference type="OrthoDB" id="1874222at2759"/>
<protein>
    <submittedName>
        <fullName evidence="3">Uncharacterized protein LOC111477103 isoform X1</fullName>
    </submittedName>
</protein>
<evidence type="ECO:0000256" key="1">
    <source>
        <dbReference type="SAM" id="Phobius"/>
    </source>
</evidence>
<feature type="transmembrane region" description="Helical" evidence="1">
    <location>
        <begin position="18"/>
        <end position="38"/>
    </location>
</feature>
<keyword evidence="2" id="KW-1185">Reference proteome</keyword>
<sequence length="208" mass="23974">MEALWNLEDKWKLSTQQAFILLTCTAVAVLGFCAATWAKQRKCEKTERRQTKATERWWWKGAADRRKVSGGGETPVRLLGGEGEDFGSRNSTAAVWQRPILMGEKCEMLKYSGLILYDERGRLLQDQIAAMENGYKVLLRRGRRNSKDKVEGSTLMPFLFLWESSKSGVKIIQRGELFECNIPFFLLESFFFTHCPLFVRASRHFYVA</sequence>
<proteinExistence type="predicted"/>